<dbReference type="EMBL" id="FQXI01000011">
    <property type="protein sequence ID" value="SHH51275.1"/>
    <property type="molecule type" value="Genomic_DNA"/>
</dbReference>
<evidence type="ECO:0000313" key="2">
    <source>
        <dbReference type="EMBL" id="SHH51275.1"/>
    </source>
</evidence>
<dbReference type="PANTHER" id="PTHR23131:SF4">
    <property type="entry name" value="METALLO-BETA-LACTAMASE SUPERFAMILY POTEIN"/>
    <property type="match status" value="1"/>
</dbReference>
<keyword evidence="3" id="KW-1185">Reference proteome</keyword>
<dbReference type="SUPFAM" id="SSF56281">
    <property type="entry name" value="Metallo-hydrolase/oxidoreductase"/>
    <property type="match status" value="1"/>
</dbReference>
<dbReference type="Gene3D" id="1.10.10.10">
    <property type="entry name" value="Winged helix-like DNA-binding domain superfamily/Winged helix DNA-binding domain"/>
    <property type="match status" value="1"/>
</dbReference>
<protein>
    <submittedName>
        <fullName evidence="2">Glyoxylase, beta-lactamase superfamily II</fullName>
    </submittedName>
</protein>
<dbReference type="InterPro" id="IPR036866">
    <property type="entry name" value="RibonucZ/Hydroxyglut_hydro"/>
</dbReference>
<dbReference type="InterPro" id="IPR001279">
    <property type="entry name" value="Metallo-B-lactamas"/>
</dbReference>
<proteinExistence type="predicted"/>
<name>A0A1M5TKD5_9FIRM</name>
<dbReference type="STRING" id="1120995.SAMN02745245_01508"/>
<dbReference type="RefSeq" id="WP_200779497.1">
    <property type="nucleotide sequence ID" value="NZ_FQXI01000011.1"/>
</dbReference>
<dbReference type="Gene3D" id="3.60.15.10">
    <property type="entry name" value="Ribonuclease Z/Hydroxyacylglutathione hydrolase-like"/>
    <property type="match status" value="1"/>
</dbReference>
<sequence length="331" mass="38502">MNNIVEVYKNIYKVEIPLKGNPLKYINVYVIKSEDESLIIDTGFNTDEILELTKEYMNELNIIPSKSHLYLTHLHSDHTGLINYFDKLGVEIYMPDVDAKLLKLFRERHGEHWTNIEKYAHMQGLDEDELKIEDHPGYKFRPREDFNYTSKNPGDMINIGDFEFEVIDLSGHTPGMAGLYDREKDLLFCGDHILGEITPNIQFWGFDVGDSLGTYFKNLEKVRDLNIKHLYGSHRTLIKDVNARVDELLNHHKDRLSETVDALKRGATTVRDVTKQMHWDISAKNWDEFPKSQKWFAAGEAHAHLEHLRSLGICDYEVENGILHYKLINKA</sequence>
<dbReference type="Proteomes" id="UP000184032">
    <property type="component" value="Unassembled WGS sequence"/>
</dbReference>
<reference evidence="2 3" key="1">
    <citation type="submission" date="2016-11" db="EMBL/GenBank/DDBJ databases">
        <authorList>
            <person name="Jaros S."/>
            <person name="Januszkiewicz K."/>
            <person name="Wedrychowicz H."/>
        </authorList>
    </citation>
    <scope>NUCLEOTIDE SEQUENCE [LARGE SCALE GENOMIC DNA]</scope>
    <source>
        <strain evidence="2 3">DSM 21120</strain>
    </source>
</reference>
<dbReference type="Pfam" id="PF00753">
    <property type="entry name" value="Lactamase_B"/>
    <property type="match status" value="1"/>
</dbReference>
<dbReference type="SMART" id="SM00849">
    <property type="entry name" value="Lactamase_B"/>
    <property type="match status" value="1"/>
</dbReference>
<feature type="domain" description="Metallo-beta-lactamase" evidence="1">
    <location>
        <begin position="25"/>
        <end position="234"/>
    </location>
</feature>
<organism evidence="2 3">
    <name type="scientific">Anaerosphaera aminiphila DSM 21120</name>
    <dbReference type="NCBI Taxonomy" id="1120995"/>
    <lineage>
        <taxon>Bacteria</taxon>
        <taxon>Bacillati</taxon>
        <taxon>Bacillota</taxon>
        <taxon>Tissierellia</taxon>
        <taxon>Tissierellales</taxon>
        <taxon>Peptoniphilaceae</taxon>
        <taxon>Anaerosphaera</taxon>
    </lineage>
</organism>
<dbReference type="InterPro" id="IPR036388">
    <property type="entry name" value="WH-like_DNA-bd_sf"/>
</dbReference>
<evidence type="ECO:0000259" key="1">
    <source>
        <dbReference type="SMART" id="SM00849"/>
    </source>
</evidence>
<dbReference type="AlphaFoldDB" id="A0A1M5TKD5"/>
<accession>A0A1M5TKD5</accession>
<dbReference type="InterPro" id="IPR050662">
    <property type="entry name" value="Sec-metab_biosynth-thioest"/>
</dbReference>
<gene>
    <name evidence="2" type="ORF">SAMN02745245_01508</name>
</gene>
<dbReference type="PANTHER" id="PTHR23131">
    <property type="entry name" value="ENDORIBONUCLEASE LACTB2"/>
    <property type="match status" value="1"/>
</dbReference>
<evidence type="ECO:0000313" key="3">
    <source>
        <dbReference type="Proteomes" id="UP000184032"/>
    </source>
</evidence>